<dbReference type="CDD" id="cd18186">
    <property type="entry name" value="BTB_POZ_ZBTB_KLHL-like"/>
    <property type="match status" value="1"/>
</dbReference>
<proteinExistence type="predicted"/>
<accession>A0ABR1YII9</accession>
<dbReference type="Gene3D" id="3.30.710.10">
    <property type="entry name" value="Potassium Channel Kv1.1, Chain A"/>
    <property type="match status" value="1"/>
</dbReference>
<dbReference type="Proteomes" id="UP001492380">
    <property type="component" value="Unassembled WGS sequence"/>
</dbReference>
<dbReference type="SUPFAM" id="SSF54695">
    <property type="entry name" value="POZ domain"/>
    <property type="match status" value="1"/>
</dbReference>
<dbReference type="EMBL" id="JBBWRZ010000008">
    <property type="protein sequence ID" value="KAK8230729.1"/>
    <property type="molecule type" value="Genomic_DNA"/>
</dbReference>
<dbReference type="InterPro" id="IPR011333">
    <property type="entry name" value="SKP1/BTB/POZ_sf"/>
</dbReference>
<name>A0ABR1YII9_9PEZI</name>
<protein>
    <recommendedName>
        <fullName evidence="4">BTB domain-containing protein</fullName>
    </recommendedName>
</protein>
<feature type="region of interest" description="Disordered" evidence="1">
    <location>
        <begin position="1"/>
        <end position="27"/>
    </location>
</feature>
<reference evidence="2 3" key="1">
    <citation type="submission" date="2024-04" db="EMBL/GenBank/DDBJ databases">
        <title>Phyllosticta paracitricarpa is synonymous to the EU quarantine fungus P. citricarpa based on phylogenomic analyses.</title>
        <authorList>
            <consortium name="Lawrence Berkeley National Laboratory"/>
            <person name="Van Ingen-Buijs V.A."/>
            <person name="Van Westerhoven A.C."/>
            <person name="Haridas S."/>
            <person name="Skiadas P."/>
            <person name="Martin F."/>
            <person name="Groenewald J.Z."/>
            <person name="Crous P.W."/>
            <person name="Seidl M.F."/>
        </authorList>
    </citation>
    <scope>NUCLEOTIDE SEQUENCE [LARGE SCALE GENOMIC DNA]</scope>
    <source>
        <strain evidence="2 3">CBS 123374</strain>
    </source>
</reference>
<evidence type="ECO:0000313" key="2">
    <source>
        <dbReference type="EMBL" id="KAK8230729.1"/>
    </source>
</evidence>
<gene>
    <name evidence="2" type="ORF">HDK90DRAFT_512852</name>
</gene>
<keyword evidence="3" id="KW-1185">Reference proteome</keyword>
<sequence>MAAPGTNNPAYPERYGQPRPPRTEPPGVAVAQARLDHLRESFTPDAPFDLTIIYANHRCALAHKDVLKAHSSVLAREINELTPSDNPCLDMRHVAPDILLQAITFMYHTDSDIDLGPRTTDDANDVGIDRRPRIRFTADLYLFADRYRMELLKARALEQTSRDMILQAKYFPEDFPMLIDHVFGPPWNKEPTTLLKQTPQVIRALYLLPNENRRDLWAILEPGMRRNWETLGFGQVAVYPSEEFWWACVRVEEEGAFDQALRGLLARLG</sequence>
<comment type="caution">
    <text evidence="2">The sequence shown here is derived from an EMBL/GenBank/DDBJ whole genome shotgun (WGS) entry which is preliminary data.</text>
</comment>
<evidence type="ECO:0000313" key="3">
    <source>
        <dbReference type="Proteomes" id="UP001492380"/>
    </source>
</evidence>
<evidence type="ECO:0008006" key="4">
    <source>
        <dbReference type="Google" id="ProtNLM"/>
    </source>
</evidence>
<organism evidence="2 3">
    <name type="scientific">Phyllosticta capitalensis</name>
    <dbReference type="NCBI Taxonomy" id="121624"/>
    <lineage>
        <taxon>Eukaryota</taxon>
        <taxon>Fungi</taxon>
        <taxon>Dikarya</taxon>
        <taxon>Ascomycota</taxon>
        <taxon>Pezizomycotina</taxon>
        <taxon>Dothideomycetes</taxon>
        <taxon>Dothideomycetes incertae sedis</taxon>
        <taxon>Botryosphaeriales</taxon>
        <taxon>Phyllostictaceae</taxon>
        <taxon>Phyllosticta</taxon>
    </lineage>
</organism>
<evidence type="ECO:0000256" key="1">
    <source>
        <dbReference type="SAM" id="MobiDB-lite"/>
    </source>
</evidence>